<dbReference type="InterPro" id="IPR047288">
    <property type="entry name" value="Tudor_SGF29_rpt1"/>
</dbReference>
<dbReference type="GO" id="GO:0000124">
    <property type="term" value="C:SAGA complex"/>
    <property type="evidence" value="ECO:0007669"/>
    <property type="project" value="InterPro"/>
</dbReference>
<evidence type="ECO:0000259" key="2">
    <source>
        <dbReference type="PROSITE" id="PS51518"/>
    </source>
</evidence>
<reference evidence="3 4" key="1">
    <citation type="submission" date="2017-03" db="EMBL/GenBank/DDBJ databases">
        <title>WGS assembly of Porphyra umbilicalis.</title>
        <authorList>
            <person name="Brawley S.H."/>
            <person name="Blouin N.A."/>
            <person name="Ficko-Blean E."/>
            <person name="Wheeler G.L."/>
            <person name="Lohr M."/>
            <person name="Goodson H.V."/>
            <person name="Jenkins J.W."/>
            <person name="Blaby-Haas C.E."/>
            <person name="Helliwell K.E."/>
            <person name="Chan C."/>
            <person name="Marriage T."/>
            <person name="Bhattacharya D."/>
            <person name="Klein A.S."/>
            <person name="Badis Y."/>
            <person name="Brodie J."/>
            <person name="Cao Y."/>
            <person name="Collen J."/>
            <person name="Dittami S.M."/>
            <person name="Gachon C.M."/>
            <person name="Green B.R."/>
            <person name="Karpowicz S."/>
            <person name="Kim J.W."/>
            <person name="Kudahl U."/>
            <person name="Lin S."/>
            <person name="Michel G."/>
            <person name="Mittag M."/>
            <person name="Olson B.J."/>
            <person name="Pangilinan J."/>
            <person name="Peng Y."/>
            <person name="Qiu H."/>
            <person name="Shu S."/>
            <person name="Singer J.T."/>
            <person name="Smith A.G."/>
            <person name="Sprecher B.N."/>
            <person name="Wagner V."/>
            <person name="Wang W."/>
            <person name="Wang Z.-Y."/>
            <person name="Yan J."/>
            <person name="Yarish C."/>
            <person name="Zoeuner-Riek S."/>
            <person name="Zhuang Y."/>
            <person name="Zou Y."/>
            <person name="Lindquist E.A."/>
            <person name="Grimwood J."/>
            <person name="Barry K."/>
            <person name="Rokhsar D.S."/>
            <person name="Schmutz J."/>
            <person name="Stiller J.W."/>
            <person name="Grossman A.R."/>
            <person name="Prochnik S.E."/>
        </authorList>
    </citation>
    <scope>NUCLEOTIDE SEQUENCE [LARGE SCALE GENOMIC DNA]</scope>
    <source>
        <strain evidence="3">4086291</strain>
    </source>
</reference>
<keyword evidence="4" id="KW-1185">Reference proteome</keyword>
<feature type="region of interest" description="Disordered" evidence="1">
    <location>
        <begin position="66"/>
        <end position="161"/>
    </location>
</feature>
<dbReference type="CDD" id="cd20393">
    <property type="entry name" value="Tudor_SGF29_rpt1"/>
    <property type="match status" value="1"/>
</dbReference>
<dbReference type="InterPro" id="IPR010750">
    <property type="entry name" value="SGF29_tudor-like_dom"/>
</dbReference>
<accession>A0A1X6NN27</accession>
<gene>
    <name evidence="3" type="ORF">BU14_0976s0002</name>
</gene>
<evidence type="ECO:0000256" key="1">
    <source>
        <dbReference type="SAM" id="MobiDB-lite"/>
    </source>
</evidence>
<dbReference type="EMBL" id="KV919344">
    <property type="protein sequence ID" value="OSX69972.1"/>
    <property type="molecule type" value="Genomic_DNA"/>
</dbReference>
<dbReference type="InterPro" id="IPR037802">
    <property type="entry name" value="SGF29"/>
</dbReference>
<feature type="compositionally biased region" description="Pro residues" evidence="1">
    <location>
        <begin position="128"/>
        <end position="145"/>
    </location>
</feature>
<feature type="compositionally biased region" description="Low complexity" evidence="1">
    <location>
        <begin position="1"/>
        <end position="15"/>
    </location>
</feature>
<feature type="region of interest" description="Disordered" evidence="1">
    <location>
        <begin position="229"/>
        <end position="307"/>
    </location>
</feature>
<dbReference type="OrthoDB" id="10265994at2759"/>
<feature type="domain" description="SGF29 C-terminal" evidence="2">
    <location>
        <begin position="368"/>
        <end position="523"/>
    </location>
</feature>
<dbReference type="PANTHER" id="PTHR21539">
    <property type="entry name" value="SAGA-ASSOCIATED FACTOR 29"/>
    <property type="match status" value="1"/>
</dbReference>
<feature type="compositionally biased region" description="Gly residues" evidence="1">
    <location>
        <begin position="75"/>
        <end position="94"/>
    </location>
</feature>
<evidence type="ECO:0000313" key="3">
    <source>
        <dbReference type="EMBL" id="OSX69972.1"/>
    </source>
</evidence>
<feature type="region of interest" description="Disordered" evidence="1">
    <location>
        <begin position="414"/>
        <end position="439"/>
    </location>
</feature>
<name>A0A1X6NN27_PORUM</name>
<dbReference type="AlphaFoldDB" id="A0A1X6NN27"/>
<dbReference type="Proteomes" id="UP000218209">
    <property type="component" value="Unassembled WGS sequence"/>
</dbReference>
<sequence length="523" mass="50144">MAAATSSAAGSAVPAIGTDAPPSVASPLLPTCEVAVATPGTRGETGGATPVAVTATAVVSAANSSAVTNGTDAGDTGGIPADGGGGGEATGRGGSAADVDSGPVLGGVVAGSSPSSAGAGVDAATPPLLSPPPPSAVMTPTPPPVLASGLPQVPPGGGWEDTVVPYDKTRYSEDEASAARLLLGVIRRFSTQAWRGGVAVGSAGGAVGGGGGGAVGGGGGGGVGGTRSTGVAVGGLSRGKAKTDRTLTPSGKDPKARGADAPQSVDSRGRGRRPSPSPLKRKREGGGGGGGGVGGGGGSGGSGGATPAGTTAAGAVAGGAHSAGPLVSSSSLAAAVSTTSGGTVGGGSAKKKAKKSSGGSHAGGGGESRRCVQPDTEVACKVRDLEGSGGWIWILGTVLRYAADTKKYEVLDAGEVEDDDNDAEKRRNGHPPQPKSYSVPRNQLSVLLPNPNMRLSAGTRVLAMYPDTTTFYPATVAENAASRRDHMYLLNFDDEEDDADAGGAGGVTLAKTVAAKYVAAGVL</sequence>
<feature type="region of interest" description="Disordered" evidence="1">
    <location>
        <begin position="337"/>
        <end position="372"/>
    </location>
</feature>
<feature type="compositionally biased region" description="Low complexity" evidence="1">
    <location>
        <begin position="110"/>
        <end position="127"/>
    </location>
</feature>
<dbReference type="PANTHER" id="PTHR21539:SF0">
    <property type="entry name" value="SAGA-ASSOCIATED FACTOR 29"/>
    <property type="match status" value="1"/>
</dbReference>
<organism evidence="3 4">
    <name type="scientific">Porphyra umbilicalis</name>
    <name type="common">Purple laver</name>
    <name type="synonym">Red alga</name>
    <dbReference type="NCBI Taxonomy" id="2786"/>
    <lineage>
        <taxon>Eukaryota</taxon>
        <taxon>Rhodophyta</taxon>
        <taxon>Bangiophyceae</taxon>
        <taxon>Bangiales</taxon>
        <taxon>Bangiaceae</taxon>
        <taxon>Porphyra</taxon>
    </lineage>
</organism>
<dbReference type="Gene3D" id="2.30.30.140">
    <property type="match status" value="2"/>
</dbReference>
<dbReference type="PROSITE" id="PS51518">
    <property type="entry name" value="SGF29_C"/>
    <property type="match status" value="1"/>
</dbReference>
<protein>
    <recommendedName>
        <fullName evidence="2">SGF29 C-terminal domain-containing protein</fullName>
    </recommendedName>
</protein>
<proteinExistence type="predicted"/>
<evidence type="ECO:0000313" key="4">
    <source>
        <dbReference type="Proteomes" id="UP000218209"/>
    </source>
</evidence>
<dbReference type="Pfam" id="PF07039">
    <property type="entry name" value="SGF29_Tudor"/>
    <property type="match status" value="1"/>
</dbReference>
<feature type="region of interest" description="Disordered" evidence="1">
    <location>
        <begin position="1"/>
        <end position="27"/>
    </location>
</feature>
<feature type="compositionally biased region" description="Gly residues" evidence="1">
    <location>
        <begin position="286"/>
        <end position="306"/>
    </location>
</feature>